<proteinExistence type="predicted"/>
<dbReference type="PANTHER" id="PTHR37422:SF13">
    <property type="entry name" value="LIPOPOLYSACCHARIDE BIOSYNTHESIS PROTEIN PA4999-RELATED"/>
    <property type="match status" value="1"/>
</dbReference>
<evidence type="ECO:0000313" key="9">
    <source>
        <dbReference type="Proteomes" id="UP000279959"/>
    </source>
</evidence>
<evidence type="ECO:0000256" key="3">
    <source>
        <dbReference type="ARBA" id="ARBA00022989"/>
    </source>
</evidence>
<feature type="transmembrane region" description="Helical" evidence="6">
    <location>
        <begin position="255"/>
        <end position="284"/>
    </location>
</feature>
<dbReference type="Pfam" id="PF04932">
    <property type="entry name" value="Wzy_C"/>
    <property type="match status" value="1"/>
</dbReference>
<keyword evidence="8" id="KW-0436">Ligase</keyword>
<keyword evidence="3 6" id="KW-1133">Transmembrane helix</keyword>
<feature type="transmembrane region" description="Helical" evidence="6">
    <location>
        <begin position="146"/>
        <end position="164"/>
    </location>
</feature>
<dbReference type="AlphaFoldDB" id="A0A494W642"/>
<comment type="subcellular location">
    <subcellularLocation>
        <location evidence="1">Membrane</location>
        <topology evidence="1">Multi-pass membrane protein</topology>
    </subcellularLocation>
</comment>
<name>A0A494W642_9SPHN</name>
<feature type="transmembrane region" description="Helical" evidence="6">
    <location>
        <begin position="291"/>
        <end position="315"/>
    </location>
</feature>
<evidence type="ECO:0000256" key="4">
    <source>
        <dbReference type="ARBA" id="ARBA00023136"/>
    </source>
</evidence>
<feature type="transmembrane region" description="Helical" evidence="6">
    <location>
        <begin position="373"/>
        <end position="396"/>
    </location>
</feature>
<organism evidence="8 9">
    <name type="scientific">Sphingobium amiense</name>
    <dbReference type="NCBI Taxonomy" id="135719"/>
    <lineage>
        <taxon>Bacteria</taxon>
        <taxon>Pseudomonadati</taxon>
        <taxon>Pseudomonadota</taxon>
        <taxon>Alphaproteobacteria</taxon>
        <taxon>Sphingomonadales</taxon>
        <taxon>Sphingomonadaceae</taxon>
        <taxon>Sphingobium</taxon>
    </lineage>
</organism>
<dbReference type="RefSeq" id="WP_066701088.1">
    <property type="nucleotide sequence ID" value="NZ_AP018664.1"/>
</dbReference>
<feature type="region of interest" description="Disordered" evidence="5">
    <location>
        <begin position="461"/>
        <end position="486"/>
    </location>
</feature>
<gene>
    <name evidence="8" type="ORF">SAMIE_1032220</name>
</gene>
<evidence type="ECO:0000256" key="5">
    <source>
        <dbReference type="SAM" id="MobiDB-lite"/>
    </source>
</evidence>
<evidence type="ECO:0000256" key="6">
    <source>
        <dbReference type="SAM" id="Phobius"/>
    </source>
</evidence>
<dbReference type="InterPro" id="IPR051533">
    <property type="entry name" value="WaaL-like"/>
</dbReference>
<dbReference type="PANTHER" id="PTHR37422">
    <property type="entry name" value="TEICHURONIC ACID BIOSYNTHESIS PROTEIN TUAE"/>
    <property type="match status" value="1"/>
</dbReference>
<keyword evidence="2 6" id="KW-0812">Transmembrane</keyword>
<feature type="transmembrane region" description="Helical" evidence="6">
    <location>
        <begin position="90"/>
        <end position="111"/>
    </location>
</feature>
<evidence type="ECO:0000313" key="8">
    <source>
        <dbReference type="EMBL" id="BBD99721.1"/>
    </source>
</evidence>
<dbReference type="InterPro" id="IPR007016">
    <property type="entry name" value="O-antigen_ligase-rel_domated"/>
</dbReference>
<protein>
    <submittedName>
        <fullName evidence="8">O-antigen ligase family protein</fullName>
    </submittedName>
</protein>
<feature type="compositionally biased region" description="Pro residues" evidence="5">
    <location>
        <begin position="476"/>
        <end position="486"/>
    </location>
</feature>
<feature type="transmembrane region" description="Helical" evidence="6">
    <location>
        <begin position="123"/>
        <end position="140"/>
    </location>
</feature>
<keyword evidence="9" id="KW-1185">Reference proteome</keyword>
<dbReference type="GO" id="GO:0016874">
    <property type="term" value="F:ligase activity"/>
    <property type="evidence" value="ECO:0007669"/>
    <property type="project" value="UniProtKB-KW"/>
</dbReference>
<sequence length="486" mass="52812">MASEISERSDMQPDAATEPLASSVLLYPRRSFRSFVVRLRLFITRPYALEIWFWAFCIFLLTTPFTFQLMGENPVDHVSRNMNTMRRADFSQFYIYLVRMFVFAAAVFFALPRWRLTIRSLHLIAPILAFLGWIWASVLWSDSFATTLNSAASLTMLILAGFLIGVRLPAPYAAKALMGSAFLMAIASLAVSLTMPTYGVHQATDAAQSVHAGAWRGVYLHKNHFGQLCGSYLAAVLCCGRQIIRPFAKWTLAAVLVFLIVRSTSASAIVLVPLSLSLTCYIVVFNPMEKAFGTVAALAGGLITTLSFSLVLQALGRDPTLSGRTNIWESAFDFISRSPVYGYGYNSSSYGGFVLELNRLTGLADPHDGYIDLTLGTGAIGLTLFLITVIACGMIARGVYRSGGAYGNAALVMNAMINGFLISTITEANIRPFGAIGGIGMCAIAMSLSLPRTRRFTNRRALPAPAPADPGDGDGSPPPILPFARR</sequence>
<dbReference type="EMBL" id="AP018664">
    <property type="protein sequence ID" value="BBD99721.1"/>
    <property type="molecule type" value="Genomic_DNA"/>
</dbReference>
<dbReference type="Proteomes" id="UP000279959">
    <property type="component" value="Chromosome"/>
</dbReference>
<feature type="domain" description="O-antigen ligase-related" evidence="7">
    <location>
        <begin position="253"/>
        <end position="386"/>
    </location>
</feature>
<keyword evidence="4 6" id="KW-0472">Membrane</keyword>
<feature type="transmembrane region" description="Helical" evidence="6">
    <location>
        <begin position="176"/>
        <end position="195"/>
    </location>
</feature>
<evidence type="ECO:0000256" key="1">
    <source>
        <dbReference type="ARBA" id="ARBA00004141"/>
    </source>
</evidence>
<evidence type="ECO:0000256" key="2">
    <source>
        <dbReference type="ARBA" id="ARBA00022692"/>
    </source>
</evidence>
<feature type="transmembrane region" description="Helical" evidence="6">
    <location>
        <begin position="432"/>
        <end position="450"/>
    </location>
</feature>
<evidence type="ECO:0000259" key="7">
    <source>
        <dbReference type="Pfam" id="PF04932"/>
    </source>
</evidence>
<accession>A0A494W642</accession>
<dbReference type="GO" id="GO:0016020">
    <property type="term" value="C:membrane"/>
    <property type="evidence" value="ECO:0007669"/>
    <property type="project" value="UniProtKB-SubCell"/>
</dbReference>
<dbReference type="KEGG" id="sami:SAMIE_1032220"/>
<feature type="transmembrane region" description="Helical" evidence="6">
    <location>
        <begin position="408"/>
        <end position="426"/>
    </location>
</feature>
<feature type="transmembrane region" description="Helical" evidence="6">
    <location>
        <begin position="47"/>
        <end position="70"/>
    </location>
</feature>
<reference evidence="8 9" key="1">
    <citation type="submission" date="2018-05" db="EMBL/GenBank/DDBJ databases">
        <title>Complete Genome Sequence of the Nonylphenol-Degrading Bacterium Sphingobium amiense DSM 16289T.</title>
        <authorList>
            <person name="Ootsuka M."/>
            <person name="Nishizawa T."/>
            <person name="Ohta H."/>
        </authorList>
    </citation>
    <scope>NUCLEOTIDE SEQUENCE [LARGE SCALE GENOMIC DNA]</scope>
    <source>
        <strain evidence="8 9">DSM 16289</strain>
    </source>
</reference>